<reference evidence="10" key="2">
    <citation type="submission" date="2020-02" db="EMBL/GenBank/DDBJ databases">
        <authorList>
            <person name="Matsumoto Y."/>
            <person name="Motooka D."/>
            <person name="Nakamura S."/>
        </authorList>
    </citation>
    <scope>NUCLEOTIDE SEQUENCE</scope>
    <source>
        <strain evidence="10">JCM 13671</strain>
    </source>
</reference>
<evidence type="ECO:0000256" key="1">
    <source>
        <dbReference type="ARBA" id="ARBA00002249"/>
    </source>
</evidence>
<evidence type="ECO:0000256" key="5">
    <source>
        <dbReference type="ARBA" id="ARBA00022692"/>
    </source>
</evidence>
<evidence type="ECO:0000313" key="10">
    <source>
        <dbReference type="EMBL" id="BBZ35640.1"/>
    </source>
</evidence>
<feature type="transmembrane region" description="Helical" evidence="9">
    <location>
        <begin position="352"/>
        <end position="371"/>
    </location>
</feature>
<evidence type="ECO:0000256" key="7">
    <source>
        <dbReference type="ARBA" id="ARBA00023136"/>
    </source>
</evidence>
<keyword evidence="5 9" id="KW-0812">Transmembrane</keyword>
<feature type="transmembrane region" description="Helical" evidence="9">
    <location>
        <begin position="377"/>
        <end position="403"/>
    </location>
</feature>
<dbReference type="Pfam" id="PF13520">
    <property type="entry name" value="AA_permease_2"/>
    <property type="match status" value="1"/>
</dbReference>
<keyword evidence="7 9" id="KW-0472">Membrane</keyword>
<feature type="transmembrane region" description="Helical" evidence="9">
    <location>
        <begin position="453"/>
        <end position="473"/>
    </location>
</feature>
<dbReference type="InterPro" id="IPR002293">
    <property type="entry name" value="AA/rel_permease1"/>
</dbReference>
<evidence type="ECO:0000256" key="9">
    <source>
        <dbReference type="SAM" id="Phobius"/>
    </source>
</evidence>
<evidence type="ECO:0000256" key="2">
    <source>
        <dbReference type="ARBA" id="ARBA00004651"/>
    </source>
</evidence>
<protein>
    <submittedName>
        <fullName evidence="10">Amino acid transporter</fullName>
    </submittedName>
</protein>
<feature type="transmembrane region" description="Helical" evidence="9">
    <location>
        <begin position="61"/>
        <end position="81"/>
    </location>
</feature>
<dbReference type="InterPro" id="IPR050367">
    <property type="entry name" value="APC_superfamily"/>
</dbReference>
<feature type="transmembrane region" description="Helical" evidence="9">
    <location>
        <begin position="424"/>
        <end position="441"/>
    </location>
</feature>
<gene>
    <name evidence="10" type="ORF">MCNF_42450</name>
</gene>
<keyword evidence="4" id="KW-1003">Cell membrane</keyword>
<proteinExistence type="inferred from homology"/>
<dbReference type="Gene3D" id="1.20.1740.10">
    <property type="entry name" value="Amino acid/polyamine transporter I"/>
    <property type="match status" value="1"/>
</dbReference>
<dbReference type="EMBL" id="AP022612">
    <property type="protein sequence ID" value="BBZ35640.1"/>
    <property type="molecule type" value="Genomic_DNA"/>
</dbReference>
<evidence type="ECO:0000256" key="8">
    <source>
        <dbReference type="SAM" id="MobiDB-lite"/>
    </source>
</evidence>
<feature type="transmembrane region" description="Helical" evidence="9">
    <location>
        <begin position="299"/>
        <end position="320"/>
    </location>
</feature>
<comment type="function">
    <text evidence="1">Probable amino-acid or metabolite transport protein.</text>
</comment>
<feature type="transmembrane region" description="Helical" evidence="9">
    <location>
        <begin position="147"/>
        <end position="165"/>
    </location>
</feature>
<dbReference type="AlphaFoldDB" id="A0A7I7Y1W7"/>
<dbReference type="RefSeq" id="WP_085151714.1">
    <property type="nucleotide sequence ID" value="NZ_AP022612.1"/>
</dbReference>
<reference evidence="10" key="1">
    <citation type="journal article" date="2019" name="Emerg. Microbes Infect.">
        <title>Comprehensive subspecies identification of 175 nontuberculous mycobacteria species based on 7547 genomic profiles.</title>
        <authorList>
            <person name="Matsumoto Y."/>
            <person name="Kinjo T."/>
            <person name="Motooka D."/>
            <person name="Nabeya D."/>
            <person name="Jung N."/>
            <person name="Uechi K."/>
            <person name="Horii T."/>
            <person name="Iida T."/>
            <person name="Fujita J."/>
            <person name="Nakamura S."/>
        </authorList>
    </citation>
    <scope>NUCLEOTIDE SEQUENCE [LARGE SCALE GENOMIC DNA]</scope>
    <source>
        <strain evidence="10">JCM 13671</strain>
    </source>
</reference>
<dbReference type="Proteomes" id="UP000466931">
    <property type="component" value="Chromosome"/>
</dbReference>
<keyword evidence="6 9" id="KW-1133">Transmembrane helix</keyword>
<comment type="subcellular location">
    <subcellularLocation>
        <location evidence="2">Cell membrane</location>
        <topology evidence="2">Multi-pass membrane protein</topology>
    </subcellularLocation>
</comment>
<comment type="similarity">
    <text evidence="3">Belongs to the amino acid-polyamine-organocation (APC) superfamily.</text>
</comment>
<keyword evidence="11" id="KW-1185">Reference proteome</keyword>
<sequence length="494" mass="52151">MSEESPTPSAGIRPAKGENGSRSLSGHIGVVELIFSVLAFAAPMLVVASFMAVVITFGGVGAPLIFLITTVVLLLFCVGYVKMTNYLPNPGAFYAYITAGLGKRVGLGASFLAVFGYSLFALGSGSFFGVITNSFVVETLGGPELPWWIYSIACFVVTGTLGYLRIGLSVKLLSAVLALEVLLVMVFNLAVTKTGGPEGRSLAPFDPGSLNMSGLALGVVFASVCFLGFEATAVFCEETKDPERTVPRAAYLSVLLIGGFYILSAWAMITAYGTQNILGAIDEDFAAVFPNAMETYVGVWGRDAVLLLTVGSCFACMLAVQNIMSRYCFHLGADRILPAGLGRVHPRFGSPYVSSVIVAAAVITMFVVFAVTGADPAILYGLLSGTGGVVIMILMFLTSLAVVAFFQRRSSEINSPRAQWSARIAPTISAIGLGIVIYLSLKHFDMVTGGSAVIAALLQVLIVAVFVVGWLFATWLRGNRPEVFATIGRNKPPA</sequence>
<feature type="transmembrane region" description="Helical" evidence="9">
    <location>
        <begin position="111"/>
        <end position="135"/>
    </location>
</feature>
<evidence type="ECO:0000256" key="4">
    <source>
        <dbReference type="ARBA" id="ARBA00022475"/>
    </source>
</evidence>
<dbReference type="PIRSF" id="PIRSF006060">
    <property type="entry name" value="AA_transporter"/>
    <property type="match status" value="1"/>
</dbReference>
<feature type="transmembrane region" description="Helical" evidence="9">
    <location>
        <begin position="30"/>
        <end position="55"/>
    </location>
</feature>
<accession>A0A7I7Y1W7</accession>
<organism evidence="10 11">
    <name type="scientific">Mycolicibacterium confluentis</name>
    <dbReference type="NCBI Taxonomy" id="28047"/>
    <lineage>
        <taxon>Bacteria</taxon>
        <taxon>Bacillati</taxon>
        <taxon>Actinomycetota</taxon>
        <taxon>Actinomycetes</taxon>
        <taxon>Mycobacteriales</taxon>
        <taxon>Mycobacteriaceae</taxon>
        <taxon>Mycolicibacterium</taxon>
    </lineage>
</organism>
<evidence type="ECO:0000313" key="11">
    <source>
        <dbReference type="Proteomes" id="UP000466931"/>
    </source>
</evidence>
<dbReference type="PANTHER" id="PTHR42770:SF16">
    <property type="entry name" value="AMINO ACID PERMEASE"/>
    <property type="match status" value="1"/>
</dbReference>
<dbReference type="GO" id="GO:0005886">
    <property type="term" value="C:plasma membrane"/>
    <property type="evidence" value="ECO:0007669"/>
    <property type="project" value="UniProtKB-SubCell"/>
</dbReference>
<feature type="transmembrane region" description="Helical" evidence="9">
    <location>
        <begin position="172"/>
        <end position="192"/>
    </location>
</feature>
<dbReference type="PANTHER" id="PTHR42770">
    <property type="entry name" value="AMINO ACID TRANSPORTER-RELATED"/>
    <property type="match status" value="1"/>
</dbReference>
<feature type="region of interest" description="Disordered" evidence="8">
    <location>
        <begin position="1"/>
        <end position="22"/>
    </location>
</feature>
<feature type="transmembrane region" description="Helical" evidence="9">
    <location>
        <begin position="212"/>
        <end position="236"/>
    </location>
</feature>
<evidence type="ECO:0000256" key="6">
    <source>
        <dbReference type="ARBA" id="ARBA00022989"/>
    </source>
</evidence>
<dbReference type="GO" id="GO:0022857">
    <property type="term" value="F:transmembrane transporter activity"/>
    <property type="evidence" value="ECO:0007669"/>
    <property type="project" value="InterPro"/>
</dbReference>
<dbReference type="OrthoDB" id="137613at2"/>
<name>A0A7I7Y1W7_9MYCO</name>
<evidence type="ECO:0000256" key="3">
    <source>
        <dbReference type="ARBA" id="ARBA00009523"/>
    </source>
</evidence>
<feature type="transmembrane region" description="Helical" evidence="9">
    <location>
        <begin position="248"/>
        <end position="269"/>
    </location>
</feature>